<keyword evidence="1" id="KW-1133">Transmembrane helix</keyword>
<keyword evidence="1" id="KW-0812">Transmembrane</keyword>
<proteinExistence type="predicted"/>
<dbReference type="VEuPathDB" id="FungiDB:RhiirA1_461860"/>
<reference evidence="2 3" key="1">
    <citation type="submission" date="2015-10" db="EMBL/GenBank/DDBJ databases">
        <title>Genome analyses suggest a sexual origin of heterokaryosis in a supposedly ancient asexual fungus.</title>
        <authorList>
            <person name="Ropars J."/>
            <person name="Sedzielewska K."/>
            <person name="Noel J."/>
            <person name="Charron P."/>
            <person name="Farinelli L."/>
            <person name="Marton T."/>
            <person name="Kruger M."/>
            <person name="Pelin A."/>
            <person name="Brachmann A."/>
            <person name="Corradi N."/>
        </authorList>
    </citation>
    <scope>NUCLEOTIDE SEQUENCE [LARGE SCALE GENOMIC DNA]</scope>
    <source>
        <strain evidence="2 3">A4</strain>
    </source>
</reference>
<keyword evidence="3" id="KW-1185">Reference proteome</keyword>
<dbReference type="AlphaFoldDB" id="A0A2I1HNR2"/>
<name>A0A2I1HNR2_9GLOM</name>
<keyword evidence="1" id="KW-0472">Membrane</keyword>
<comment type="caution">
    <text evidence="2">The sequence shown here is derived from an EMBL/GenBank/DDBJ whole genome shotgun (WGS) entry which is preliminary data.</text>
</comment>
<evidence type="ECO:0000313" key="3">
    <source>
        <dbReference type="Proteomes" id="UP000234323"/>
    </source>
</evidence>
<gene>
    <name evidence="2" type="ORF">RhiirA4_431175</name>
</gene>
<dbReference type="EMBL" id="LLXI01004322">
    <property type="protein sequence ID" value="PKY60497.1"/>
    <property type="molecule type" value="Genomic_DNA"/>
</dbReference>
<dbReference type="Proteomes" id="UP000234323">
    <property type="component" value="Unassembled WGS sequence"/>
</dbReference>
<accession>A0A2I1HNR2</accession>
<evidence type="ECO:0000256" key="1">
    <source>
        <dbReference type="SAM" id="Phobius"/>
    </source>
</evidence>
<evidence type="ECO:0000313" key="2">
    <source>
        <dbReference type="EMBL" id="PKY60497.1"/>
    </source>
</evidence>
<feature type="transmembrane region" description="Helical" evidence="1">
    <location>
        <begin position="26"/>
        <end position="50"/>
    </location>
</feature>
<sequence>MANIPFLPGLWPLELARNCLNIPFTLFLYFILFNFLRVFFLYFIIIFCLYPQFLNFNCSLRLMSSPCDVSTLSREEVLAKLREVADLRAKCELKQETLLARFNSLPDGSPAKARAYKSFHLLRLLEDSLYDQRQALTLRLDFLLAAADSENDIAFPPVNDRPSHDEPVINDLPPSPLTIWASHHEADPNSILDLCTPSLQRTNRPGRIRRTPKFLCKRISSMISPASFKRAQKNKKNLSLTRLVLSSYTIRSLVRVIRKVVESGGDDEWSTVM</sequence>
<protein>
    <submittedName>
        <fullName evidence="2">Uncharacterized protein</fullName>
    </submittedName>
</protein>
<organism evidence="2 3">
    <name type="scientific">Rhizophagus irregularis</name>
    <dbReference type="NCBI Taxonomy" id="588596"/>
    <lineage>
        <taxon>Eukaryota</taxon>
        <taxon>Fungi</taxon>
        <taxon>Fungi incertae sedis</taxon>
        <taxon>Mucoromycota</taxon>
        <taxon>Glomeromycotina</taxon>
        <taxon>Glomeromycetes</taxon>
        <taxon>Glomerales</taxon>
        <taxon>Glomeraceae</taxon>
        <taxon>Rhizophagus</taxon>
    </lineage>
</organism>